<dbReference type="PROSITE" id="PS51318">
    <property type="entry name" value="TAT"/>
    <property type="match status" value="1"/>
</dbReference>
<feature type="domain" description="Solute-binding protein family 5" evidence="2">
    <location>
        <begin position="93"/>
        <end position="469"/>
    </location>
</feature>
<dbReference type="Pfam" id="PF00496">
    <property type="entry name" value="SBP_bac_5"/>
    <property type="match status" value="1"/>
</dbReference>
<evidence type="ECO:0000259" key="2">
    <source>
        <dbReference type="Pfam" id="PF00496"/>
    </source>
</evidence>
<gene>
    <name evidence="3" type="ORF">JG540_00640</name>
</gene>
<dbReference type="InterPro" id="IPR000914">
    <property type="entry name" value="SBP_5_dom"/>
</dbReference>
<dbReference type="PANTHER" id="PTHR30290:SF83">
    <property type="entry name" value="ABC TRANSPORTER SUBSTRATE-BINDING PROTEIN"/>
    <property type="match status" value="1"/>
</dbReference>
<dbReference type="SUPFAM" id="SSF53850">
    <property type="entry name" value="Periplasmic binding protein-like II"/>
    <property type="match status" value="1"/>
</dbReference>
<keyword evidence="4" id="KW-1185">Reference proteome</keyword>
<dbReference type="InterPro" id="IPR039424">
    <property type="entry name" value="SBP_5"/>
</dbReference>
<dbReference type="KEGG" id="awe:JG540_00640"/>
<feature type="signal peptide" evidence="1">
    <location>
        <begin position="1"/>
        <end position="22"/>
    </location>
</feature>
<protein>
    <submittedName>
        <fullName evidence="3">ABC transporter substrate-binding protein</fullName>
    </submittedName>
</protein>
<dbReference type="Gene3D" id="3.40.190.10">
    <property type="entry name" value="Periplasmic binding protein-like II"/>
    <property type="match status" value="1"/>
</dbReference>
<dbReference type="PANTHER" id="PTHR30290">
    <property type="entry name" value="PERIPLASMIC BINDING COMPONENT OF ABC TRANSPORTER"/>
    <property type="match status" value="1"/>
</dbReference>
<dbReference type="GO" id="GO:1904680">
    <property type="term" value="F:peptide transmembrane transporter activity"/>
    <property type="evidence" value="ECO:0007669"/>
    <property type="project" value="TreeGrafter"/>
</dbReference>
<dbReference type="RefSeq" id="WP_200276061.1">
    <property type="nucleotide sequence ID" value="NZ_CP066802.1"/>
</dbReference>
<dbReference type="GO" id="GO:0042597">
    <property type="term" value="C:periplasmic space"/>
    <property type="evidence" value="ECO:0007669"/>
    <property type="project" value="UniProtKB-ARBA"/>
</dbReference>
<accession>A0A7T7S2H8</accession>
<evidence type="ECO:0000313" key="3">
    <source>
        <dbReference type="EMBL" id="QQM67454.1"/>
    </source>
</evidence>
<dbReference type="AlphaFoldDB" id="A0A7T7S2H8"/>
<dbReference type="InterPro" id="IPR030678">
    <property type="entry name" value="Peptide/Ni-bd"/>
</dbReference>
<dbReference type="GO" id="GO:0015833">
    <property type="term" value="P:peptide transport"/>
    <property type="evidence" value="ECO:0007669"/>
    <property type="project" value="TreeGrafter"/>
</dbReference>
<organism evidence="3 4">
    <name type="scientific">Actinomyces weissii</name>
    <dbReference type="NCBI Taxonomy" id="675090"/>
    <lineage>
        <taxon>Bacteria</taxon>
        <taxon>Bacillati</taxon>
        <taxon>Actinomycetota</taxon>
        <taxon>Actinomycetes</taxon>
        <taxon>Actinomycetales</taxon>
        <taxon>Actinomycetaceae</taxon>
        <taxon>Actinomyces</taxon>
    </lineage>
</organism>
<dbReference type="GO" id="GO:0043190">
    <property type="term" value="C:ATP-binding cassette (ABC) transporter complex"/>
    <property type="evidence" value="ECO:0007669"/>
    <property type="project" value="InterPro"/>
</dbReference>
<dbReference type="Proteomes" id="UP000595895">
    <property type="component" value="Chromosome"/>
</dbReference>
<evidence type="ECO:0000313" key="4">
    <source>
        <dbReference type="Proteomes" id="UP000595895"/>
    </source>
</evidence>
<dbReference type="CDD" id="cd08506">
    <property type="entry name" value="PBP2_clavulanate_OppA2"/>
    <property type="match status" value="1"/>
</dbReference>
<proteinExistence type="predicted"/>
<evidence type="ECO:0000256" key="1">
    <source>
        <dbReference type="SAM" id="SignalP"/>
    </source>
</evidence>
<dbReference type="EMBL" id="CP066802">
    <property type="protein sequence ID" value="QQM67454.1"/>
    <property type="molecule type" value="Genomic_DNA"/>
</dbReference>
<sequence>MTLYHAPNRRTFLAGGSLGALALGLAACGANQRSASRAASGPATAGGTLRILSSATDINWDPARSQSMPVTSLALVHRRLTTWRLTPGQEVRVVPDLATDTGTVSADGLSWTFTLKPGLLLDDGTPITSTHVRYGVERTFEPTLSGGLTYHKALLARTEDYQGPYGGQHLDSIETPDESTIVFHLNRPFGDWPWIVATPAFAPVPPGEDKDGYKRAPKASGPYKVAEYHQGARITLARNERWSPSTDDVRLALPDTVVFELGQDESTSFQRLLADSGDDRRAFSAELVSAAQLAQVSANPAAKDRLATSAEGGPLTYLAINTQRVTDVEARRAISQVVDKAAVVAALGGELGAMAASTYITPGIPGREPYDLYPADPQARQVLAGKNLPALTLLTASSKANLAVAEAVAQSLKEAGLRVTIDPVEPEVWTERATQGDGSTYDLAIGSWNPDYPSANANLQPLFASTEIGQGGHNVSRYANGEVDAAIREAAANLDPEAAKAQWAEVDRRIAQDAPVVPLAYRRNSFLHGSGVRDFFVNAYPSYPNYLVVGVGA</sequence>
<keyword evidence="1" id="KW-0732">Signal</keyword>
<dbReference type="Gene3D" id="3.10.105.10">
    <property type="entry name" value="Dipeptide-binding Protein, Domain 3"/>
    <property type="match status" value="1"/>
</dbReference>
<feature type="chain" id="PRO_5038535521" evidence="1">
    <location>
        <begin position="23"/>
        <end position="553"/>
    </location>
</feature>
<dbReference type="InterPro" id="IPR006311">
    <property type="entry name" value="TAT_signal"/>
</dbReference>
<reference evidence="3 4" key="1">
    <citation type="submission" date="2020-12" db="EMBL/GenBank/DDBJ databases">
        <authorList>
            <person name="Zhou J."/>
        </authorList>
    </citation>
    <scope>NUCLEOTIDE SEQUENCE [LARGE SCALE GENOMIC DNA]</scope>
    <source>
        <strain evidence="3 4">CCUG 61299</strain>
    </source>
</reference>
<name>A0A7T7S2H8_9ACTO</name>
<dbReference type="PIRSF" id="PIRSF002741">
    <property type="entry name" value="MppA"/>
    <property type="match status" value="1"/>
</dbReference>